<feature type="signal peptide" evidence="10">
    <location>
        <begin position="1"/>
        <end position="19"/>
    </location>
</feature>
<evidence type="ECO:0000256" key="9">
    <source>
        <dbReference type="RuleBase" id="RU367104"/>
    </source>
</evidence>
<dbReference type="Proteomes" id="UP001164746">
    <property type="component" value="Chromosome 14"/>
</dbReference>
<dbReference type="PANTHER" id="PTHR13312">
    <property type="entry name" value="HIV-INDUCED PROTEIN-7-LIKE PROTEASE"/>
    <property type="match status" value="1"/>
</dbReference>
<name>A0ABY7FT87_MYAAR</name>
<evidence type="ECO:0000259" key="11">
    <source>
        <dbReference type="Pfam" id="PF02338"/>
    </source>
</evidence>
<dbReference type="Pfam" id="PF24560">
    <property type="entry name" value="zf-C2H2_OTU1_C"/>
    <property type="match status" value="1"/>
</dbReference>
<evidence type="ECO:0000256" key="5">
    <source>
        <dbReference type="ARBA" id="ARBA00022786"/>
    </source>
</evidence>
<dbReference type="EMBL" id="CP111025">
    <property type="protein sequence ID" value="WAR25430.1"/>
    <property type="molecule type" value="Genomic_DNA"/>
</dbReference>
<evidence type="ECO:0000256" key="3">
    <source>
        <dbReference type="ARBA" id="ARBA00022723"/>
    </source>
</evidence>
<evidence type="ECO:0000256" key="6">
    <source>
        <dbReference type="ARBA" id="ARBA00022801"/>
    </source>
</evidence>
<dbReference type="InterPro" id="IPR057766">
    <property type="entry name" value="Znf-C2H2_OTU1-like_C"/>
</dbReference>
<protein>
    <recommendedName>
        <fullName evidence="9">Ubiquitin thioesterase OTU</fullName>
        <ecNumber evidence="9">3.4.19.12</ecNumber>
    </recommendedName>
</protein>
<evidence type="ECO:0000256" key="1">
    <source>
        <dbReference type="ARBA" id="ARBA00000707"/>
    </source>
</evidence>
<dbReference type="Pfam" id="PF21403">
    <property type="entry name" value="OTU1_UBXL"/>
    <property type="match status" value="1"/>
</dbReference>
<evidence type="ECO:0000256" key="2">
    <source>
        <dbReference type="ARBA" id="ARBA00022670"/>
    </source>
</evidence>
<keyword evidence="6 9" id="KW-0378">Hydrolase</keyword>
<dbReference type="InterPro" id="IPR029071">
    <property type="entry name" value="Ubiquitin-like_domsf"/>
</dbReference>
<keyword evidence="5 9" id="KW-0833">Ubl conjugation pathway</keyword>
<dbReference type="SUPFAM" id="SSF54236">
    <property type="entry name" value="Ubiquitin-like"/>
    <property type="match status" value="1"/>
</dbReference>
<keyword evidence="7 9" id="KW-0788">Thiol protease</keyword>
<feature type="domain" description="OTU1-like C-terminal C2H2-type zinc finger" evidence="13">
    <location>
        <begin position="522"/>
        <end position="553"/>
    </location>
</feature>
<keyword evidence="10" id="KW-0732">Signal</keyword>
<dbReference type="InterPro" id="IPR038765">
    <property type="entry name" value="Papain-like_cys_pep_sf"/>
</dbReference>
<proteinExistence type="predicted"/>
<comment type="catalytic activity">
    <reaction evidence="1 9">
        <text>Thiol-dependent hydrolysis of ester, thioester, amide, peptide and isopeptide bonds formed by the C-terminal Gly of ubiquitin (a 76-residue protein attached to proteins as an intracellular targeting signal).</text>
        <dbReference type="EC" id="3.4.19.12"/>
    </reaction>
</comment>
<evidence type="ECO:0000259" key="12">
    <source>
        <dbReference type="Pfam" id="PF21403"/>
    </source>
</evidence>
<comment type="subcellular location">
    <subcellularLocation>
        <location evidence="9">Cytoplasm</location>
    </subcellularLocation>
</comment>
<keyword evidence="4" id="KW-0863">Zinc-finger</keyword>
<dbReference type="Gene3D" id="3.90.70.80">
    <property type="match status" value="1"/>
</dbReference>
<keyword evidence="2" id="KW-0645">Protease</keyword>
<dbReference type="EC" id="3.4.19.12" evidence="9"/>
<reference evidence="14" key="1">
    <citation type="submission" date="2022-11" db="EMBL/GenBank/DDBJ databases">
        <title>Centuries of genome instability and evolution in soft-shell clam transmissible cancer (bioRxiv).</title>
        <authorList>
            <person name="Hart S.F.M."/>
            <person name="Yonemitsu M.A."/>
            <person name="Giersch R.M."/>
            <person name="Beal B.F."/>
            <person name="Arriagada G."/>
            <person name="Davis B.W."/>
            <person name="Ostrander E.A."/>
            <person name="Goff S.P."/>
            <person name="Metzger M.J."/>
        </authorList>
    </citation>
    <scope>NUCLEOTIDE SEQUENCE</scope>
    <source>
        <strain evidence="14">MELC-2E11</strain>
        <tissue evidence="14">Siphon/mantle</tissue>
    </source>
</reference>
<keyword evidence="15" id="KW-1185">Reference proteome</keyword>
<sequence>MYGLCCFLLIVHTFIISHCQNSSDVIFLEEHLMRVREDVSMLWSAIIRERLTRSKDIKILKETVDAINADVEGTRDKENYSKTAENDTHVKKVVVPYISAKLGNVLKAFGLEKKRISSLEEVIHTLKQAVTKLSTKIVDNESKGMALEENIMSTRKDLEVYVNSALDARSHFDEIAQAYCAALSKGWAFSIRRHCEVAPTCNTVCAQAAPEILAAIGNQRSMVKCVNAFTVGNKGGEGSQGTGYERGFGHEMSLNLRCKSKAGQHYLKDLNATSTVSVLMDRLHELTHIPRDCIKVKQGYPPKVIDLSKESDELSTLPFQSGDTLIVEEDVSLRKKRQQNVDNVLQDQISTCSGMLMRKVVPADNCCLFTSIDCVTNHGKVDLSSSTQMRELIAGVVMSDPVTYDTAMLGKSNSDYCKWIMKADSWGGAIEISILTKYYGIEIDVVDTQTGRIDKFGEDQDYKERVLLIYDGIHYDPLVLEPLVPGDAIHTVFKTNDANILSQAIEIGNEAKQARQFTDVGNFTLRCLICQLSLRGEKEAQSHAKSTGHINFGDLGKDQ</sequence>
<evidence type="ECO:0000256" key="7">
    <source>
        <dbReference type="ARBA" id="ARBA00022807"/>
    </source>
</evidence>
<accession>A0ABY7FT87</accession>
<dbReference type="InterPro" id="IPR003323">
    <property type="entry name" value="OTU_dom"/>
</dbReference>
<dbReference type="CDD" id="cd22745">
    <property type="entry name" value="OTU_OTU1"/>
    <property type="match status" value="1"/>
</dbReference>
<dbReference type="PANTHER" id="PTHR13312:SF0">
    <property type="entry name" value="UBIQUITIN THIOESTERASE OTU1"/>
    <property type="match status" value="1"/>
</dbReference>
<evidence type="ECO:0000256" key="4">
    <source>
        <dbReference type="ARBA" id="ARBA00022771"/>
    </source>
</evidence>
<dbReference type="Gene3D" id="3.10.20.90">
    <property type="entry name" value="Phosphatidylinositol 3-kinase Catalytic Subunit, Chain A, domain 1"/>
    <property type="match status" value="1"/>
</dbReference>
<evidence type="ECO:0000259" key="13">
    <source>
        <dbReference type="Pfam" id="PF24560"/>
    </source>
</evidence>
<dbReference type="CDD" id="cd17059">
    <property type="entry name" value="Ubl_OTU1"/>
    <property type="match status" value="1"/>
</dbReference>
<evidence type="ECO:0000256" key="10">
    <source>
        <dbReference type="SAM" id="SignalP"/>
    </source>
</evidence>
<organism evidence="14 15">
    <name type="scientific">Mya arenaria</name>
    <name type="common">Soft-shell clam</name>
    <dbReference type="NCBI Taxonomy" id="6604"/>
    <lineage>
        <taxon>Eukaryota</taxon>
        <taxon>Metazoa</taxon>
        <taxon>Spiralia</taxon>
        <taxon>Lophotrochozoa</taxon>
        <taxon>Mollusca</taxon>
        <taxon>Bivalvia</taxon>
        <taxon>Autobranchia</taxon>
        <taxon>Heteroconchia</taxon>
        <taxon>Euheterodonta</taxon>
        <taxon>Imparidentia</taxon>
        <taxon>Neoheterodontei</taxon>
        <taxon>Myida</taxon>
        <taxon>Myoidea</taxon>
        <taxon>Myidae</taxon>
        <taxon>Mya</taxon>
    </lineage>
</organism>
<keyword evidence="8" id="KW-0862">Zinc</keyword>
<evidence type="ECO:0000313" key="14">
    <source>
        <dbReference type="EMBL" id="WAR25430.1"/>
    </source>
</evidence>
<feature type="domain" description="OTU1 Ubl" evidence="12">
    <location>
        <begin position="255"/>
        <end position="305"/>
    </location>
</feature>
<evidence type="ECO:0000313" key="15">
    <source>
        <dbReference type="Proteomes" id="UP001164746"/>
    </source>
</evidence>
<dbReference type="InterPro" id="IPR048857">
    <property type="entry name" value="OTU1_Ubl"/>
</dbReference>
<gene>
    <name evidence="14" type="ORF">MAR_011134</name>
</gene>
<comment type="function">
    <text evidence="9">Hydrolase that can remove conjugated ubiquitin from proteins and may therefore play an important regulatory role at the level of protein turnover by preventing degradation.</text>
</comment>
<feature type="chain" id="PRO_5046133363" description="Ubiquitin thioesterase OTU" evidence="10">
    <location>
        <begin position="20"/>
        <end position="559"/>
    </location>
</feature>
<dbReference type="SUPFAM" id="SSF54001">
    <property type="entry name" value="Cysteine proteinases"/>
    <property type="match status" value="1"/>
</dbReference>
<evidence type="ECO:0000256" key="8">
    <source>
        <dbReference type="ARBA" id="ARBA00022833"/>
    </source>
</evidence>
<feature type="domain" description="OTU" evidence="11">
    <location>
        <begin position="363"/>
        <end position="453"/>
    </location>
</feature>
<dbReference type="Pfam" id="PF02338">
    <property type="entry name" value="OTU"/>
    <property type="match status" value="1"/>
</dbReference>
<keyword evidence="9" id="KW-0963">Cytoplasm</keyword>
<keyword evidence="3" id="KW-0479">Metal-binding</keyword>